<dbReference type="Gene3D" id="1.25.40.10">
    <property type="entry name" value="Tetratricopeptide repeat domain"/>
    <property type="match status" value="1"/>
</dbReference>
<dbReference type="InterPro" id="IPR019734">
    <property type="entry name" value="TPR_rpt"/>
</dbReference>
<dbReference type="CDD" id="cd02440">
    <property type="entry name" value="AdoMet_MTases"/>
    <property type="match status" value="1"/>
</dbReference>
<dbReference type="SMART" id="SM00138">
    <property type="entry name" value="MeTrc"/>
    <property type="match status" value="1"/>
</dbReference>
<reference evidence="7" key="1">
    <citation type="journal article" date="2019" name="Int. J. Syst. Evol. Microbiol.">
        <title>The Global Catalogue of Microorganisms (GCM) 10K type strain sequencing project: providing services to taxonomists for standard genome sequencing and annotation.</title>
        <authorList>
            <consortium name="The Broad Institute Genomics Platform"/>
            <consortium name="The Broad Institute Genome Sequencing Center for Infectious Disease"/>
            <person name="Wu L."/>
            <person name="Ma J."/>
        </authorList>
    </citation>
    <scope>NUCLEOTIDE SEQUENCE [LARGE SCALE GENOMIC DNA]</scope>
    <source>
        <strain evidence="7">CGMCC 1.13587</strain>
    </source>
</reference>
<dbReference type="Proteomes" id="UP001596111">
    <property type="component" value="Unassembled WGS sequence"/>
</dbReference>
<dbReference type="PROSITE" id="PS50005">
    <property type="entry name" value="TPR"/>
    <property type="match status" value="1"/>
</dbReference>
<dbReference type="Gene3D" id="3.40.50.150">
    <property type="entry name" value="Vaccinia Virus protein VP39"/>
    <property type="match status" value="1"/>
</dbReference>
<dbReference type="SMART" id="SM00028">
    <property type="entry name" value="TPR"/>
    <property type="match status" value="3"/>
</dbReference>
<dbReference type="GO" id="GO:0032259">
    <property type="term" value="P:methylation"/>
    <property type="evidence" value="ECO:0007669"/>
    <property type="project" value="UniProtKB-KW"/>
</dbReference>
<dbReference type="SUPFAM" id="SSF48452">
    <property type="entry name" value="TPR-like"/>
    <property type="match status" value="1"/>
</dbReference>
<dbReference type="PROSITE" id="PS50123">
    <property type="entry name" value="CHER"/>
    <property type="match status" value="1"/>
</dbReference>
<accession>A0ABW0SXK6</accession>
<keyword evidence="1 6" id="KW-0489">Methyltransferase</keyword>
<evidence type="ECO:0000256" key="3">
    <source>
        <dbReference type="ARBA" id="ARBA00022691"/>
    </source>
</evidence>
<sequence>MMLHAALPRPLLLQLSELLAARMGLNFTARCWGDLAQGIAAAASSFGMPDADSCARWLLSASLTKGQIETLAKHLTVGETYFFRDACSFEALERHVLPPLMRECEQAGRPLRIWSAGCCTGEEPYSIAMLLDRLTAPFKAWNASILATDINPTFLRRAAEGTYAEWSFRATPAWARARYFVQGRNSRFEMRRAIRDRVAFAYLNLADEAYPSPMNGTSELDVIFCRNVLMYFTPPQAERIVENFRRSLVDGGWLVVSPAETSNSLFSRFSAVSFPGASFYRRLPNPALQDTATISPAALPCPEPDAWPLEWLAEGASPAPAAREIPLRRESRSTPCGWDADDRAAHIHADQGRLAEAADYCERAVAADRLNPERLYLLAAIRREQGQNDLAAQSLTRALYLDPRFVLAHFALGNLCLAQGSRGEAERHFRNALDLLHRHPPDEALPESEGLSAGRLAEIVASVLSGLSGT</sequence>
<proteinExistence type="predicted"/>
<evidence type="ECO:0000313" key="6">
    <source>
        <dbReference type="EMBL" id="MFC5581084.1"/>
    </source>
</evidence>
<dbReference type="PANTHER" id="PTHR24422:SF19">
    <property type="entry name" value="CHEMOTAXIS PROTEIN METHYLTRANSFERASE"/>
    <property type="match status" value="1"/>
</dbReference>
<dbReference type="SUPFAM" id="SSF53335">
    <property type="entry name" value="S-adenosyl-L-methionine-dependent methyltransferases"/>
    <property type="match status" value="1"/>
</dbReference>
<keyword evidence="2" id="KW-0808">Transferase</keyword>
<dbReference type="RefSeq" id="WP_377326178.1">
    <property type="nucleotide sequence ID" value="NZ_JBHSNG010000006.1"/>
</dbReference>
<dbReference type="GO" id="GO:0008168">
    <property type="term" value="F:methyltransferase activity"/>
    <property type="evidence" value="ECO:0007669"/>
    <property type="project" value="UniProtKB-KW"/>
</dbReference>
<dbReference type="EMBL" id="JBHSNG010000006">
    <property type="protein sequence ID" value="MFC5581084.1"/>
    <property type="molecule type" value="Genomic_DNA"/>
</dbReference>
<evidence type="ECO:0000256" key="4">
    <source>
        <dbReference type="PROSITE-ProRule" id="PRU00339"/>
    </source>
</evidence>
<keyword evidence="7" id="KW-1185">Reference proteome</keyword>
<dbReference type="InterPro" id="IPR000780">
    <property type="entry name" value="CheR_MeTrfase"/>
</dbReference>
<evidence type="ECO:0000259" key="5">
    <source>
        <dbReference type="PROSITE" id="PS50123"/>
    </source>
</evidence>
<feature type="repeat" description="TPR" evidence="4">
    <location>
        <begin position="372"/>
        <end position="405"/>
    </location>
</feature>
<evidence type="ECO:0000313" key="7">
    <source>
        <dbReference type="Proteomes" id="UP001596111"/>
    </source>
</evidence>
<dbReference type="InterPro" id="IPR029063">
    <property type="entry name" value="SAM-dependent_MTases_sf"/>
</dbReference>
<keyword evidence="4" id="KW-0802">TPR repeat</keyword>
<keyword evidence="3" id="KW-0949">S-adenosyl-L-methionine</keyword>
<dbReference type="InterPro" id="IPR022642">
    <property type="entry name" value="CheR_C"/>
</dbReference>
<dbReference type="InterPro" id="IPR011990">
    <property type="entry name" value="TPR-like_helical_dom_sf"/>
</dbReference>
<protein>
    <submittedName>
        <fullName evidence="6">CheR family methyltransferase</fullName>
    </submittedName>
</protein>
<comment type="caution">
    <text evidence="6">The sequence shown here is derived from an EMBL/GenBank/DDBJ whole genome shotgun (WGS) entry which is preliminary data.</text>
</comment>
<gene>
    <name evidence="6" type="ORF">ACFPPB_08180</name>
</gene>
<evidence type="ECO:0000256" key="2">
    <source>
        <dbReference type="ARBA" id="ARBA00022679"/>
    </source>
</evidence>
<feature type="domain" description="CheR-type methyltransferase" evidence="5">
    <location>
        <begin position="1"/>
        <end position="285"/>
    </location>
</feature>
<dbReference type="PRINTS" id="PR00996">
    <property type="entry name" value="CHERMTFRASE"/>
</dbReference>
<dbReference type="InterPro" id="IPR050903">
    <property type="entry name" value="Bact_Chemotaxis_MeTrfase"/>
</dbReference>
<name>A0ABW0SXK6_9GAMM</name>
<evidence type="ECO:0000256" key="1">
    <source>
        <dbReference type="ARBA" id="ARBA00022603"/>
    </source>
</evidence>
<dbReference type="PANTHER" id="PTHR24422">
    <property type="entry name" value="CHEMOTAXIS PROTEIN METHYLTRANSFERASE"/>
    <property type="match status" value="1"/>
</dbReference>
<dbReference type="Pfam" id="PF13432">
    <property type="entry name" value="TPR_16"/>
    <property type="match status" value="2"/>
</dbReference>
<dbReference type="Pfam" id="PF01739">
    <property type="entry name" value="CheR"/>
    <property type="match status" value="1"/>
</dbReference>
<organism evidence="6 7">
    <name type="scientific">Rhodanobacter terrae</name>
    <dbReference type="NCBI Taxonomy" id="418647"/>
    <lineage>
        <taxon>Bacteria</taxon>
        <taxon>Pseudomonadati</taxon>
        <taxon>Pseudomonadota</taxon>
        <taxon>Gammaproteobacteria</taxon>
        <taxon>Lysobacterales</taxon>
        <taxon>Rhodanobacteraceae</taxon>
        <taxon>Rhodanobacter</taxon>
    </lineage>
</organism>